<keyword evidence="2 6" id="KW-0812">Transmembrane</keyword>
<dbReference type="PRINTS" id="PR01490">
    <property type="entry name" value="RTXTOXIND"/>
</dbReference>
<evidence type="ECO:0000256" key="2">
    <source>
        <dbReference type="ARBA" id="ARBA00022692"/>
    </source>
</evidence>
<dbReference type="PANTHER" id="PTHR30386:SF26">
    <property type="entry name" value="TRANSPORT PROTEIN COMB"/>
    <property type="match status" value="1"/>
</dbReference>
<proteinExistence type="predicted"/>
<dbReference type="PANTHER" id="PTHR30386">
    <property type="entry name" value="MEMBRANE FUSION SUBUNIT OF EMRAB-TOLC MULTIDRUG EFFLUX PUMP"/>
    <property type="match status" value="1"/>
</dbReference>
<feature type="domain" description="AprE-like beta-barrel" evidence="7">
    <location>
        <begin position="330"/>
        <end position="397"/>
    </location>
</feature>
<dbReference type="Gene3D" id="2.40.30.170">
    <property type="match status" value="1"/>
</dbReference>
<name>A0A940DKF3_9BACT</name>
<reference evidence="8" key="2">
    <citation type="journal article" date="2021" name="PeerJ">
        <title>Extensive microbial diversity within the chicken gut microbiome revealed by metagenomics and culture.</title>
        <authorList>
            <person name="Gilroy R."/>
            <person name="Ravi A."/>
            <person name="Getino M."/>
            <person name="Pursley I."/>
            <person name="Horton D.L."/>
            <person name="Alikhan N.F."/>
            <person name="Baker D."/>
            <person name="Gharbi K."/>
            <person name="Hall N."/>
            <person name="Watson M."/>
            <person name="Adriaenssens E.M."/>
            <person name="Foster-Nyarko E."/>
            <person name="Jarju S."/>
            <person name="Secka A."/>
            <person name="Antonio M."/>
            <person name="Oren A."/>
            <person name="Chaudhuri R.R."/>
            <person name="La Ragione R."/>
            <person name="Hildebrand F."/>
            <person name="Pallen M.J."/>
        </authorList>
    </citation>
    <scope>NUCLEOTIDE SEQUENCE</scope>
    <source>
        <strain evidence="8">3924</strain>
    </source>
</reference>
<organism evidence="8 9">
    <name type="scientific">Candidatus Aphodosoma intestinipullorum</name>
    <dbReference type="NCBI Taxonomy" id="2840674"/>
    <lineage>
        <taxon>Bacteria</taxon>
        <taxon>Pseudomonadati</taxon>
        <taxon>Bacteroidota</taxon>
        <taxon>Bacteroidia</taxon>
        <taxon>Bacteroidales</taxon>
        <taxon>Candidatus Aphodosoma</taxon>
    </lineage>
</organism>
<evidence type="ECO:0000256" key="3">
    <source>
        <dbReference type="ARBA" id="ARBA00022989"/>
    </source>
</evidence>
<evidence type="ECO:0000256" key="5">
    <source>
        <dbReference type="SAM" id="Coils"/>
    </source>
</evidence>
<evidence type="ECO:0000256" key="4">
    <source>
        <dbReference type="ARBA" id="ARBA00023136"/>
    </source>
</evidence>
<evidence type="ECO:0000259" key="7">
    <source>
        <dbReference type="Pfam" id="PF26002"/>
    </source>
</evidence>
<dbReference type="Proteomes" id="UP000712007">
    <property type="component" value="Unassembled WGS sequence"/>
</dbReference>
<dbReference type="GO" id="GO:0016020">
    <property type="term" value="C:membrane"/>
    <property type="evidence" value="ECO:0007669"/>
    <property type="project" value="UniProtKB-SubCell"/>
</dbReference>
<feature type="transmembrane region" description="Helical" evidence="6">
    <location>
        <begin position="25"/>
        <end position="47"/>
    </location>
</feature>
<dbReference type="InterPro" id="IPR050739">
    <property type="entry name" value="MFP"/>
</dbReference>
<dbReference type="AlphaFoldDB" id="A0A940DKF3"/>
<evidence type="ECO:0000313" key="9">
    <source>
        <dbReference type="Proteomes" id="UP000712007"/>
    </source>
</evidence>
<evidence type="ECO:0000256" key="6">
    <source>
        <dbReference type="SAM" id="Phobius"/>
    </source>
</evidence>
<comment type="subcellular location">
    <subcellularLocation>
        <location evidence="1">Membrane</location>
        <topology evidence="1">Single-pass membrane protein</topology>
    </subcellularLocation>
</comment>
<gene>
    <name evidence="8" type="ORF">IAC51_06960</name>
</gene>
<sequence>MPDRLDPDFYSDEAQDIMGSIPPWVVRWGVTVIAAIFAGIVIGCCIIKYPQTVSAPITITTENPPSDLVARYSGLLDTVCVADGESVERGRLIALLATPARYEDIVALRDSVMAGEGIATESFVQGGWIARQYSLGELQSVWEELARKCMDYRHYIETDYIGEKKRLLTAQIEKNEEYYADLTEQKRLMDRDMQYGVSALRRDSILREKGVLSDADYEISTQNYIAKQSSSAGFEATLTATELTILQTRQQLVELTMEEENEMAEYRRTIGQLRQQFLAQAAQWMETYAIVAPADGTVSLHGRGRGGEHITVGDVVASVTPDTALRVVGRMQVPSVGFGKIAAGQRVNVRLNGFPYMEYGVLRGSISAISAVPETVQTQSGTTVAYAVEVEFPDGLRSTYGKSLPFIQRMDGTGEIVTEDMRLIEQFIQPIVSLFKNR</sequence>
<comment type="caution">
    <text evidence="8">The sequence shown here is derived from an EMBL/GenBank/DDBJ whole genome shotgun (WGS) entry which is preliminary data.</text>
</comment>
<dbReference type="Pfam" id="PF26002">
    <property type="entry name" value="Beta-barrel_AprE"/>
    <property type="match status" value="1"/>
</dbReference>
<dbReference type="EMBL" id="JADIMV010000119">
    <property type="protein sequence ID" value="MBO8440373.1"/>
    <property type="molecule type" value="Genomic_DNA"/>
</dbReference>
<accession>A0A940DKF3</accession>
<reference evidence="8" key="1">
    <citation type="submission" date="2020-10" db="EMBL/GenBank/DDBJ databases">
        <authorList>
            <person name="Gilroy R."/>
        </authorList>
    </citation>
    <scope>NUCLEOTIDE SEQUENCE</scope>
    <source>
        <strain evidence="8">3924</strain>
    </source>
</reference>
<protein>
    <submittedName>
        <fullName evidence="8">HlyD family efflux transporter periplasmic adaptor subunit</fullName>
    </submittedName>
</protein>
<feature type="coiled-coil region" evidence="5">
    <location>
        <begin position="249"/>
        <end position="276"/>
    </location>
</feature>
<evidence type="ECO:0000313" key="8">
    <source>
        <dbReference type="EMBL" id="MBO8440373.1"/>
    </source>
</evidence>
<keyword evidence="3 6" id="KW-1133">Transmembrane helix</keyword>
<keyword evidence="5" id="KW-0175">Coiled coil</keyword>
<evidence type="ECO:0000256" key="1">
    <source>
        <dbReference type="ARBA" id="ARBA00004167"/>
    </source>
</evidence>
<dbReference type="InterPro" id="IPR058982">
    <property type="entry name" value="Beta-barrel_AprE"/>
</dbReference>
<keyword evidence="4 6" id="KW-0472">Membrane</keyword>